<organism evidence="1 2">
    <name type="scientific">Aphanomyces astaci</name>
    <name type="common">Crayfish plague agent</name>
    <dbReference type="NCBI Taxonomy" id="112090"/>
    <lineage>
        <taxon>Eukaryota</taxon>
        <taxon>Sar</taxon>
        <taxon>Stramenopiles</taxon>
        <taxon>Oomycota</taxon>
        <taxon>Saprolegniomycetes</taxon>
        <taxon>Saprolegniales</taxon>
        <taxon>Verrucalvaceae</taxon>
        <taxon>Aphanomyces</taxon>
    </lineage>
</organism>
<dbReference type="Proteomes" id="UP000469452">
    <property type="component" value="Unassembled WGS sequence"/>
</dbReference>
<gene>
    <name evidence="1" type="ORF">AaE_009161</name>
</gene>
<accession>A0A6A5A937</accession>
<dbReference type="VEuPathDB" id="FungiDB:H257_08551"/>
<feature type="non-terminal residue" evidence="1">
    <location>
        <position position="101"/>
    </location>
</feature>
<evidence type="ECO:0000313" key="1">
    <source>
        <dbReference type="EMBL" id="KAF0734279.1"/>
    </source>
</evidence>
<comment type="caution">
    <text evidence="1">The sequence shown here is derived from an EMBL/GenBank/DDBJ whole genome shotgun (WGS) entry which is preliminary data.</text>
</comment>
<dbReference type="EMBL" id="VJMI01015010">
    <property type="protein sequence ID" value="KAF0734279.1"/>
    <property type="molecule type" value="Genomic_DNA"/>
</dbReference>
<evidence type="ECO:0000313" key="2">
    <source>
        <dbReference type="Proteomes" id="UP000469452"/>
    </source>
</evidence>
<reference evidence="1 2" key="1">
    <citation type="submission" date="2019-06" db="EMBL/GenBank/DDBJ databases">
        <title>Genomics analysis of Aphanomyces spp. identifies a new class of oomycete effector associated with host adaptation.</title>
        <authorList>
            <person name="Gaulin E."/>
        </authorList>
    </citation>
    <scope>NUCLEOTIDE SEQUENCE [LARGE SCALE GENOMIC DNA]</scope>
    <source>
        <strain evidence="1 2">E</strain>
    </source>
</reference>
<dbReference type="AlphaFoldDB" id="A0A6A5A937"/>
<name>A0A6A5A937_APHAT</name>
<sequence>MNRSNDMFVLYRMLPPGKTKYFITVETEMGPGADMKRQYVVLKDKRTARLLRAHGDEPLFGTLQHVNYIAMTRANTIKVLKWDIKKSVFVSRYKESPSKAP</sequence>
<protein>
    <submittedName>
        <fullName evidence="1">Uncharacterized protein</fullName>
    </submittedName>
</protein>
<proteinExistence type="predicted"/>